<evidence type="ECO:0000313" key="8">
    <source>
        <dbReference type="Proteomes" id="UP000005938"/>
    </source>
</evidence>
<feature type="domain" description="Glycosyltransferase 2-like" evidence="5">
    <location>
        <begin position="66"/>
        <end position="205"/>
    </location>
</feature>
<feature type="transmembrane region" description="Helical" evidence="4">
    <location>
        <begin position="441"/>
        <end position="461"/>
    </location>
</feature>
<evidence type="ECO:0000256" key="3">
    <source>
        <dbReference type="ARBA" id="ARBA00022679"/>
    </source>
</evidence>
<dbReference type="RefSeq" id="WP_008238087.1">
    <property type="nucleotide sequence ID" value="NZ_AJJU01000004.1"/>
</dbReference>
<feature type="domain" description="Glycosyltransferase 2-like" evidence="6">
    <location>
        <begin position="239"/>
        <end position="416"/>
    </location>
</feature>
<keyword evidence="2" id="KW-0328">Glycosyltransferase</keyword>
<comment type="caution">
    <text evidence="7">The sequence shown here is derived from an EMBL/GenBank/DDBJ whole genome shotgun (WGS) entry which is preliminary data.</text>
</comment>
<gene>
    <name evidence="7" type="ORF">W5A_05038</name>
</gene>
<dbReference type="Proteomes" id="UP000005938">
    <property type="component" value="Unassembled WGS sequence"/>
</dbReference>
<dbReference type="PATRIC" id="fig|946077.3.peg.1023"/>
<evidence type="ECO:0000313" key="7">
    <source>
        <dbReference type="EMBL" id="EID75552.1"/>
    </source>
</evidence>
<dbReference type="Gene3D" id="3.90.550.10">
    <property type="entry name" value="Spore Coat Polysaccharide Biosynthesis Protein SpsA, Chain A"/>
    <property type="match status" value="1"/>
</dbReference>
<evidence type="ECO:0000259" key="5">
    <source>
        <dbReference type="Pfam" id="PF00535"/>
    </source>
</evidence>
<dbReference type="Pfam" id="PF00535">
    <property type="entry name" value="Glycos_transf_2"/>
    <property type="match status" value="1"/>
</dbReference>
<evidence type="ECO:0000256" key="4">
    <source>
        <dbReference type="SAM" id="Phobius"/>
    </source>
</evidence>
<dbReference type="CDD" id="cd06423">
    <property type="entry name" value="CESA_like"/>
    <property type="match status" value="1"/>
</dbReference>
<dbReference type="Pfam" id="PF13632">
    <property type="entry name" value="Glyco_trans_2_3"/>
    <property type="match status" value="1"/>
</dbReference>
<dbReference type="InterPro" id="IPR001173">
    <property type="entry name" value="Glyco_trans_2-like"/>
</dbReference>
<dbReference type="eggNOG" id="COG1215">
    <property type="taxonomic scope" value="Bacteria"/>
</dbReference>
<sequence>MTIAHSYIVAFLEVYEWFIAGYVFLYMTLYLLFAFLSYYAIRKYVTKRFYINEEVLLKSNEALGVSVVAPAFNEAATIVYNVKSLLSLSYPKFEVVIVNDGSTDDTLEKLIKAFQLVKVDFYYQERIPTHTVRGHYKSKNPVYSKLLVVDKENGKSKADASNAGINSSQYPLFLCTDVDCILRADTIVKLVKPFIESKTKVIATGAAIRSSNACSVKEGFMLKVHFPNKWYPMFQELEYVRAFLFGRMAWSQINGLLLVSGGLGMFDKEVVIEAGGYWHKSLGEDMELIIRMRKLMYEKKEKFKIQYIPESLCWTEVPPTYNILMRQRIRWARGLVQTLNLHRSVMFNPKYKGMGLFSMPYFLFFEFLSPVIELIGIFVILLSLIMSYFGMGFINYDFLIWTMLFVYLFYINITIISILLDELLYKSYANVKEVMKLIGMSLIEPLFYHPVVVLAAIKGYYRFFMKKEQNWGVMVRQGYEQAQTQK</sequence>
<keyword evidence="3 7" id="KW-0808">Transferase</keyword>
<evidence type="ECO:0000256" key="2">
    <source>
        <dbReference type="ARBA" id="ARBA00022676"/>
    </source>
</evidence>
<dbReference type="EMBL" id="AJJU01000004">
    <property type="protein sequence ID" value="EID75552.1"/>
    <property type="molecule type" value="Genomic_DNA"/>
</dbReference>
<name>I0WGN6_9FLAO</name>
<organism evidence="7 8">
    <name type="scientific">Imtechella halotolerans K1</name>
    <dbReference type="NCBI Taxonomy" id="946077"/>
    <lineage>
        <taxon>Bacteria</taxon>
        <taxon>Pseudomonadati</taxon>
        <taxon>Bacteroidota</taxon>
        <taxon>Flavobacteriia</taxon>
        <taxon>Flavobacteriales</taxon>
        <taxon>Flavobacteriaceae</taxon>
        <taxon>Imtechella</taxon>
    </lineage>
</organism>
<feature type="transmembrane region" description="Helical" evidence="4">
    <location>
        <begin position="361"/>
        <end position="386"/>
    </location>
</feature>
<dbReference type="PANTHER" id="PTHR43630:SF1">
    <property type="entry name" value="POLY-BETA-1,6-N-ACETYL-D-GLUCOSAMINE SYNTHASE"/>
    <property type="match status" value="1"/>
</dbReference>
<proteinExistence type="inferred from homology"/>
<feature type="transmembrane region" description="Helical" evidence="4">
    <location>
        <begin position="17"/>
        <end position="41"/>
    </location>
</feature>
<feature type="transmembrane region" description="Helical" evidence="4">
    <location>
        <begin position="398"/>
        <end position="420"/>
    </location>
</feature>
<dbReference type="AlphaFoldDB" id="I0WGN6"/>
<evidence type="ECO:0000256" key="1">
    <source>
        <dbReference type="ARBA" id="ARBA00006739"/>
    </source>
</evidence>
<protein>
    <submittedName>
        <fullName evidence="7">Family 2 glycosyl transferase</fullName>
    </submittedName>
</protein>
<keyword evidence="4" id="KW-1133">Transmembrane helix</keyword>
<dbReference type="PANTHER" id="PTHR43630">
    <property type="entry name" value="POLY-BETA-1,6-N-ACETYL-D-GLUCOSAMINE SYNTHASE"/>
    <property type="match status" value="1"/>
</dbReference>
<comment type="similarity">
    <text evidence="1">Belongs to the glycosyltransferase 2 family.</text>
</comment>
<evidence type="ECO:0000259" key="6">
    <source>
        <dbReference type="Pfam" id="PF13632"/>
    </source>
</evidence>
<dbReference type="GO" id="GO:0016757">
    <property type="term" value="F:glycosyltransferase activity"/>
    <property type="evidence" value="ECO:0007669"/>
    <property type="project" value="UniProtKB-KW"/>
</dbReference>
<dbReference type="InterPro" id="IPR029044">
    <property type="entry name" value="Nucleotide-diphossugar_trans"/>
</dbReference>
<keyword evidence="8" id="KW-1185">Reference proteome</keyword>
<reference evidence="7 8" key="1">
    <citation type="journal article" date="2012" name="J. Bacteriol.">
        <title>Genome Sequence of the Halotolerant Bacterium Imtechella halotolerans K1T.</title>
        <authorList>
            <person name="Kumar S."/>
            <person name="Vikram S."/>
            <person name="Subramanian S."/>
            <person name="Raghava G.P."/>
            <person name="Pinnaka A.K."/>
        </authorList>
    </citation>
    <scope>NUCLEOTIDE SEQUENCE [LARGE SCALE GENOMIC DNA]</scope>
    <source>
        <strain evidence="7 8">K1</strain>
    </source>
</reference>
<accession>I0WGN6</accession>
<dbReference type="STRING" id="946077.W5A_05038"/>
<dbReference type="SUPFAM" id="SSF53448">
    <property type="entry name" value="Nucleotide-diphospho-sugar transferases"/>
    <property type="match status" value="1"/>
</dbReference>
<keyword evidence="4" id="KW-0472">Membrane</keyword>
<dbReference type="OrthoDB" id="9766299at2"/>
<keyword evidence="4" id="KW-0812">Transmembrane</keyword>